<dbReference type="SUPFAM" id="SSF57586">
    <property type="entry name" value="TNF receptor-like"/>
    <property type="match status" value="2"/>
</dbReference>
<dbReference type="SMART" id="SM00208">
    <property type="entry name" value="TNFR"/>
    <property type="match status" value="2"/>
</dbReference>
<dbReference type="EMBL" id="AFYH01202630">
    <property type="status" value="NOT_ANNOTATED_CDS"/>
    <property type="molecule type" value="Genomic_DNA"/>
</dbReference>
<reference evidence="4" key="3">
    <citation type="submission" date="2025-09" db="UniProtKB">
        <authorList>
            <consortium name="Ensembl"/>
        </authorList>
    </citation>
    <scope>IDENTIFICATION</scope>
</reference>
<dbReference type="Ensembl" id="ENSLACT00000010753.1">
    <property type="protein sequence ID" value="ENSLACP00000010674.1"/>
    <property type="gene ID" value="ENSLACG00000009403.1"/>
</dbReference>
<gene>
    <name evidence="4" type="primary">TNFRSF1A</name>
</gene>
<dbReference type="InterPro" id="IPR001368">
    <property type="entry name" value="TNFR/NGFR_Cys_rich_reg"/>
</dbReference>
<dbReference type="GeneTree" id="ENSGT00940000159540"/>
<dbReference type="PROSITE" id="PS50050">
    <property type="entry name" value="TNFR_NGFR_2"/>
    <property type="match status" value="1"/>
</dbReference>
<dbReference type="GO" id="GO:0043120">
    <property type="term" value="F:tumor necrosis factor binding"/>
    <property type="evidence" value="ECO:0007669"/>
    <property type="project" value="TreeGrafter"/>
</dbReference>
<dbReference type="AlphaFoldDB" id="H3AM03"/>
<dbReference type="Bgee" id="ENSLACG00000009403">
    <property type="expression patterns" value="Expressed in pelvic fin and 3 other cell types or tissues"/>
</dbReference>
<evidence type="ECO:0000259" key="3">
    <source>
        <dbReference type="PROSITE" id="PS50050"/>
    </source>
</evidence>
<proteinExistence type="predicted"/>
<keyword evidence="5" id="KW-1185">Reference proteome</keyword>
<evidence type="ECO:0000256" key="1">
    <source>
        <dbReference type="PROSITE-ProRule" id="PRU00206"/>
    </source>
</evidence>
<keyword evidence="1" id="KW-1015">Disulfide bond</keyword>
<dbReference type="GO" id="GO:0006954">
    <property type="term" value="P:inflammatory response"/>
    <property type="evidence" value="ECO:0007669"/>
    <property type="project" value="TreeGrafter"/>
</dbReference>
<dbReference type="Proteomes" id="UP000008672">
    <property type="component" value="Unassembled WGS sequence"/>
</dbReference>
<dbReference type="Pfam" id="PF00020">
    <property type="entry name" value="TNFR_c6"/>
    <property type="match status" value="1"/>
</dbReference>
<dbReference type="InParanoid" id="H3AM03"/>
<dbReference type="STRING" id="7897.ENSLACP00000010674"/>
<dbReference type="GO" id="GO:0005031">
    <property type="term" value="F:tumor necrosis factor receptor activity"/>
    <property type="evidence" value="ECO:0007669"/>
    <property type="project" value="TreeGrafter"/>
</dbReference>
<sequence length="163" mass="18571">MGKMHVLILAWWLFVVNESWTLAAVGNERTVSPRFRPAPTPEVTCKEHEYLHPSNKYCCEKCHPGYRKAEDCSGPNTRTGCEKCPNNTHTEVWNYSPNCQRCRTCDKTFGQITITQCQDKINTVCGCPEGKFKEPFGHKKFRCTACKLCTGGDVRKKCEFLTP</sequence>
<dbReference type="eggNOG" id="ENOG502S050">
    <property type="taxonomic scope" value="Eukaryota"/>
</dbReference>
<organism evidence="4 5">
    <name type="scientific">Latimeria chalumnae</name>
    <name type="common">Coelacanth</name>
    <dbReference type="NCBI Taxonomy" id="7897"/>
    <lineage>
        <taxon>Eukaryota</taxon>
        <taxon>Metazoa</taxon>
        <taxon>Chordata</taxon>
        <taxon>Craniata</taxon>
        <taxon>Vertebrata</taxon>
        <taxon>Euteleostomi</taxon>
        <taxon>Coelacanthiformes</taxon>
        <taxon>Coelacanthidae</taxon>
        <taxon>Latimeria</taxon>
    </lineage>
</organism>
<dbReference type="EMBL" id="AFYH01202631">
    <property type="status" value="NOT_ANNOTATED_CDS"/>
    <property type="molecule type" value="Genomic_DNA"/>
</dbReference>
<dbReference type="InterPro" id="IPR052493">
    <property type="entry name" value="TNFRSF1A"/>
</dbReference>
<comment type="caution">
    <text evidence="1">Lacks conserved residue(s) required for the propagation of feature annotation.</text>
</comment>
<feature type="chain" id="PRO_5003580399" evidence="2">
    <location>
        <begin position="24"/>
        <end position="163"/>
    </location>
</feature>
<accession>H3AM03</accession>
<feature type="disulfide bond" evidence="1">
    <location>
        <begin position="84"/>
        <end position="99"/>
    </location>
</feature>
<dbReference type="EMBL" id="AFYH01202632">
    <property type="status" value="NOT_ANNOTATED_CDS"/>
    <property type="molecule type" value="Genomic_DNA"/>
</dbReference>
<evidence type="ECO:0000313" key="4">
    <source>
        <dbReference type="Ensembl" id="ENSLACP00000010674.1"/>
    </source>
</evidence>
<name>H3AM03_LATCH</name>
<dbReference type="GO" id="GO:0043235">
    <property type="term" value="C:receptor complex"/>
    <property type="evidence" value="ECO:0007669"/>
    <property type="project" value="TreeGrafter"/>
</dbReference>
<dbReference type="GO" id="GO:0045121">
    <property type="term" value="C:membrane raft"/>
    <property type="evidence" value="ECO:0007669"/>
    <property type="project" value="TreeGrafter"/>
</dbReference>
<evidence type="ECO:0000313" key="5">
    <source>
        <dbReference type="Proteomes" id="UP000008672"/>
    </source>
</evidence>
<reference evidence="5" key="1">
    <citation type="submission" date="2011-08" db="EMBL/GenBank/DDBJ databases">
        <title>The draft genome of Latimeria chalumnae.</title>
        <authorList>
            <person name="Di Palma F."/>
            <person name="Alfoldi J."/>
            <person name="Johnson J."/>
            <person name="Berlin A."/>
            <person name="Gnerre S."/>
            <person name="Jaffe D."/>
            <person name="MacCallum I."/>
            <person name="Young S."/>
            <person name="Walker B.J."/>
            <person name="Lander E."/>
            <person name="Lindblad-Toh K."/>
        </authorList>
    </citation>
    <scope>NUCLEOTIDE SEQUENCE [LARGE SCALE GENOMIC DNA]</scope>
    <source>
        <strain evidence="5">Wild caught</strain>
    </source>
</reference>
<feature type="repeat" description="TNFR-Cys" evidence="1">
    <location>
        <begin position="83"/>
        <end position="125"/>
    </location>
</feature>
<dbReference type="Gene3D" id="2.10.50.10">
    <property type="entry name" value="Tumor Necrosis Factor Receptor, subunit A, domain 2"/>
    <property type="match status" value="2"/>
</dbReference>
<dbReference type="EMBL" id="AFYH01202629">
    <property type="status" value="NOT_ANNOTATED_CDS"/>
    <property type="molecule type" value="Genomic_DNA"/>
</dbReference>
<protein>
    <submittedName>
        <fullName evidence="4">TNF receptor superfamily member 1A</fullName>
    </submittedName>
</protein>
<dbReference type="EMBL" id="AFYH01202633">
    <property type="status" value="NOT_ANNOTATED_CDS"/>
    <property type="molecule type" value="Genomic_DNA"/>
</dbReference>
<feature type="signal peptide" evidence="2">
    <location>
        <begin position="1"/>
        <end position="23"/>
    </location>
</feature>
<reference evidence="4" key="2">
    <citation type="submission" date="2025-08" db="UniProtKB">
        <authorList>
            <consortium name="Ensembl"/>
        </authorList>
    </citation>
    <scope>IDENTIFICATION</scope>
</reference>
<evidence type="ECO:0000256" key="2">
    <source>
        <dbReference type="SAM" id="SignalP"/>
    </source>
</evidence>
<feature type="domain" description="TNFR-Cys" evidence="3">
    <location>
        <begin position="83"/>
        <end position="125"/>
    </location>
</feature>
<dbReference type="PANTHER" id="PTHR46861">
    <property type="entry name" value="TUMOR NECROSIS FACTOR RECEPTOR SUPERFAMILY MEMBER 1A"/>
    <property type="match status" value="1"/>
</dbReference>
<dbReference type="PANTHER" id="PTHR46861:SF1">
    <property type="entry name" value="TUMOR NECROSIS FACTOR RECEPTOR SUPERFAMILY MEMBER 1A"/>
    <property type="match status" value="1"/>
</dbReference>
<keyword evidence="2" id="KW-0732">Signal</keyword>
<dbReference type="HOGENOM" id="CLU_1626495_0_0_1"/>
<dbReference type="PROSITE" id="PS00652">
    <property type="entry name" value="TNFR_NGFR_1"/>
    <property type="match status" value="1"/>
</dbReference>